<feature type="compositionally biased region" description="Basic residues" evidence="1">
    <location>
        <begin position="59"/>
        <end position="73"/>
    </location>
</feature>
<feature type="compositionally biased region" description="Gly residues" evidence="1">
    <location>
        <begin position="1"/>
        <end position="12"/>
    </location>
</feature>
<feature type="region of interest" description="Disordered" evidence="1">
    <location>
        <begin position="1"/>
        <end position="87"/>
    </location>
</feature>
<dbReference type="EMBL" id="CADCWM010000084">
    <property type="protein sequence ID" value="CAA9544177.1"/>
    <property type="molecule type" value="Genomic_DNA"/>
</dbReference>
<gene>
    <name evidence="2" type="ORF">AVDCRST_MAG88-264</name>
</gene>
<organism evidence="2">
    <name type="scientific">uncultured Thermomicrobiales bacterium</name>
    <dbReference type="NCBI Taxonomy" id="1645740"/>
    <lineage>
        <taxon>Bacteria</taxon>
        <taxon>Pseudomonadati</taxon>
        <taxon>Thermomicrobiota</taxon>
        <taxon>Thermomicrobia</taxon>
        <taxon>Thermomicrobiales</taxon>
        <taxon>environmental samples</taxon>
    </lineage>
</organism>
<dbReference type="EC" id="2.1.1.193" evidence="2"/>
<dbReference type="AlphaFoldDB" id="A0A6J4U9P8"/>
<dbReference type="GO" id="GO:0032259">
    <property type="term" value="P:methylation"/>
    <property type="evidence" value="ECO:0007669"/>
    <property type="project" value="UniProtKB-KW"/>
</dbReference>
<keyword evidence="2" id="KW-0808">Transferase</keyword>
<protein>
    <submittedName>
        <fullName evidence="2">16S rRNA (Uracil(1498)-N(3))-methyltransferase</fullName>
        <ecNumber evidence="2">2.1.1.193</ecNumber>
    </submittedName>
</protein>
<feature type="compositionally biased region" description="Basic and acidic residues" evidence="1">
    <location>
        <begin position="19"/>
        <end position="29"/>
    </location>
</feature>
<sequence>PGADPMGGGARAGAGVASGDRRAPVDRGARLAQPLHRAGGRFLGGGDRHGARAGDRARYARPAHSARRYRRGGGPRAGPGNGGRSGL</sequence>
<evidence type="ECO:0000256" key="1">
    <source>
        <dbReference type="SAM" id="MobiDB-lite"/>
    </source>
</evidence>
<name>A0A6J4U9P8_9BACT</name>
<feature type="non-terminal residue" evidence="2">
    <location>
        <position position="87"/>
    </location>
</feature>
<feature type="compositionally biased region" description="Gly residues" evidence="1">
    <location>
        <begin position="74"/>
        <end position="87"/>
    </location>
</feature>
<proteinExistence type="predicted"/>
<keyword evidence="2" id="KW-0489">Methyltransferase</keyword>
<accession>A0A6J4U9P8</accession>
<evidence type="ECO:0000313" key="2">
    <source>
        <dbReference type="EMBL" id="CAA9544177.1"/>
    </source>
</evidence>
<feature type="compositionally biased region" description="Basic and acidic residues" evidence="1">
    <location>
        <begin position="46"/>
        <end position="58"/>
    </location>
</feature>
<feature type="non-terminal residue" evidence="2">
    <location>
        <position position="1"/>
    </location>
</feature>
<dbReference type="GO" id="GO:0008168">
    <property type="term" value="F:methyltransferase activity"/>
    <property type="evidence" value="ECO:0007669"/>
    <property type="project" value="UniProtKB-KW"/>
</dbReference>
<reference evidence="2" key="1">
    <citation type="submission" date="2020-02" db="EMBL/GenBank/DDBJ databases">
        <authorList>
            <person name="Meier V. D."/>
        </authorList>
    </citation>
    <scope>NUCLEOTIDE SEQUENCE</scope>
    <source>
        <strain evidence="2">AVDCRST_MAG88</strain>
    </source>
</reference>